<dbReference type="AlphaFoldDB" id="A0A8T0TQI3"/>
<evidence type="ECO:0000256" key="1">
    <source>
        <dbReference type="SAM" id="MobiDB-lite"/>
    </source>
</evidence>
<proteinExistence type="predicted"/>
<feature type="region of interest" description="Disordered" evidence="1">
    <location>
        <begin position="87"/>
        <end position="109"/>
    </location>
</feature>
<feature type="compositionally biased region" description="Low complexity" evidence="1">
    <location>
        <begin position="95"/>
        <end position="109"/>
    </location>
</feature>
<evidence type="ECO:0000313" key="3">
    <source>
        <dbReference type="Proteomes" id="UP000823388"/>
    </source>
</evidence>
<reference evidence="2" key="1">
    <citation type="submission" date="2020-05" db="EMBL/GenBank/DDBJ databases">
        <title>WGS assembly of Panicum virgatum.</title>
        <authorList>
            <person name="Lovell J.T."/>
            <person name="Jenkins J."/>
            <person name="Shu S."/>
            <person name="Juenger T.E."/>
            <person name="Schmutz J."/>
        </authorList>
    </citation>
    <scope>NUCLEOTIDE SEQUENCE</scope>
    <source>
        <strain evidence="2">AP13</strain>
    </source>
</reference>
<protein>
    <submittedName>
        <fullName evidence="2">Uncharacterized protein</fullName>
    </submittedName>
</protein>
<keyword evidence="3" id="KW-1185">Reference proteome</keyword>
<gene>
    <name evidence="2" type="ORF">PVAP13_4KG334888</name>
</gene>
<name>A0A8T0TQI3_PANVG</name>
<sequence length="109" mass="11535">MPYCHELPLPFSQCKTSSKKPNTIYARVAQHRHCEMKKVTASKKGQPCAVVGPVCFTVCVRDGCFYCAGSPSSAGCPSSIIMNSWGGGGRESNASKQSISISGQSTSTL</sequence>
<evidence type="ECO:0000313" key="2">
    <source>
        <dbReference type="EMBL" id="KAG2613100.1"/>
    </source>
</evidence>
<comment type="caution">
    <text evidence="2">The sequence shown here is derived from an EMBL/GenBank/DDBJ whole genome shotgun (WGS) entry which is preliminary data.</text>
</comment>
<dbReference type="EMBL" id="CM029043">
    <property type="protein sequence ID" value="KAG2613100.1"/>
    <property type="molecule type" value="Genomic_DNA"/>
</dbReference>
<accession>A0A8T0TQI3</accession>
<dbReference type="Proteomes" id="UP000823388">
    <property type="component" value="Chromosome 4K"/>
</dbReference>
<organism evidence="2 3">
    <name type="scientific">Panicum virgatum</name>
    <name type="common">Blackwell switchgrass</name>
    <dbReference type="NCBI Taxonomy" id="38727"/>
    <lineage>
        <taxon>Eukaryota</taxon>
        <taxon>Viridiplantae</taxon>
        <taxon>Streptophyta</taxon>
        <taxon>Embryophyta</taxon>
        <taxon>Tracheophyta</taxon>
        <taxon>Spermatophyta</taxon>
        <taxon>Magnoliopsida</taxon>
        <taxon>Liliopsida</taxon>
        <taxon>Poales</taxon>
        <taxon>Poaceae</taxon>
        <taxon>PACMAD clade</taxon>
        <taxon>Panicoideae</taxon>
        <taxon>Panicodae</taxon>
        <taxon>Paniceae</taxon>
        <taxon>Panicinae</taxon>
        <taxon>Panicum</taxon>
        <taxon>Panicum sect. Hiantes</taxon>
    </lineage>
</organism>